<feature type="compositionally biased region" description="Acidic residues" evidence="7">
    <location>
        <begin position="439"/>
        <end position="449"/>
    </location>
</feature>
<feature type="compositionally biased region" description="Low complexity" evidence="7">
    <location>
        <begin position="474"/>
        <end position="489"/>
    </location>
</feature>
<feature type="active site" description="Charge relay system" evidence="5">
    <location>
        <position position="183"/>
    </location>
</feature>
<comment type="caution">
    <text evidence="9">The sequence shown here is derived from an EMBL/GenBank/DDBJ whole genome shotgun (WGS) entry which is preliminary data.</text>
</comment>
<feature type="domain" description="Peptidase S8/S53" evidence="8">
    <location>
        <begin position="137"/>
        <end position="394"/>
    </location>
</feature>
<comment type="similarity">
    <text evidence="1 5 6">Belongs to the peptidase S8 family.</text>
</comment>
<evidence type="ECO:0000259" key="8">
    <source>
        <dbReference type="Pfam" id="PF00082"/>
    </source>
</evidence>
<evidence type="ECO:0000256" key="3">
    <source>
        <dbReference type="ARBA" id="ARBA00022801"/>
    </source>
</evidence>
<dbReference type="InterPro" id="IPR023828">
    <property type="entry name" value="Peptidase_S8_Ser-AS"/>
</dbReference>
<dbReference type="PANTHER" id="PTHR43806:SF11">
    <property type="entry name" value="CEREVISIN-RELATED"/>
    <property type="match status" value="1"/>
</dbReference>
<dbReference type="Gene3D" id="3.40.50.200">
    <property type="entry name" value="Peptidase S8/S53 domain"/>
    <property type="match status" value="1"/>
</dbReference>
<evidence type="ECO:0000256" key="4">
    <source>
        <dbReference type="ARBA" id="ARBA00022825"/>
    </source>
</evidence>
<dbReference type="InterPro" id="IPR036852">
    <property type="entry name" value="Peptidase_S8/S53_dom_sf"/>
</dbReference>
<keyword evidence="2 5" id="KW-0645">Protease</keyword>
<dbReference type="AlphaFoldDB" id="A0A388THA3"/>
<dbReference type="InterPro" id="IPR050131">
    <property type="entry name" value="Peptidase_S8_subtilisin-like"/>
</dbReference>
<reference evidence="9 10" key="1">
    <citation type="journal article" date="2019" name="ISME J.">
        <title>Genome analyses of uncultured TG2/ZB3 bacteria in 'Margulisbacteria' specifically attached to ectosymbiotic spirochetes of protists in the termite gut.</title>
        <authorList>
            <person name="Utami Y.D."/>
            <person name="Kuwahara H."/>
            <person name="Igai K."/>
            <person name="Murakami T."/>
            <person name="Sugaya K."/>
            <person name="Morikawa T."/>
            <person name="Nagura Y."/>
            <person name="Yuki M."/>
            <person name="Deevong P."/>
            <person name="Inoue T."/>
            <person name="Kihara K."/>
            <person name="Lo N."/>
            <person name="Yamada A."/>
            <person name="Ohkuma M."/>
            <person name="Hongoh Y."/>
        </authorList>
    </citation>
    <scope>NUCLEOTIDE SEQUENCE [LARGE SCALE GENOMIC DNA]</scope>
    <source>
        <strain evidence="9">NkOx7-02</strain>
    </source>
</reference>
<organism evidence="9 10">
    <name type="scientific">Candidatus Termititenax persephonae</name>
    <dbReference type="NCBI Taxonomy" id="2218525"/>
    <lineage>
        <taxon>Bacteria</taxon>
        <taxon>Bacillati</taxon>
        <taxon>Candidatus Margulisiibacteriota</taxon>
        <taxon>Candidatus Termititenacia</taxon>
        <taxon>Candidatus Termititenacales</taxon>
        <taxon>Candidatus Termititenacaceae</taxon>
        <taxon>Candidatus Termititenax</taxon>
    </lineage>
</organism>
<dbReference type="PROSITE" id="PS51892">
    <property type="entry name" value="SUBTILASE"/>
    <property type="match status" value="1"/>
</dbReference>
<protein>
    <submittedName>
        <fullName evidence="9">Peptidase</fullName>
    </submittedName>
</protein>
<evidence type="ECO:0000313" key="9">
    <source>
        <dbReference type="EMBL" id="GBR76517.1"/>
    </source>
</evidence>
<dbReference type="PROSITE" id="PS00136">
    <property type="entry name" value="SUBTILASE_ASP"/>
    <property type="match status" value="1"/>
</dbReference>
<dbReference type="InterPro" id="IPR023827">
    <property type="entry name" value="Peptidase_S8_Asp-AS"/>
</dbReference>
<evidence type="ECO:0000256" key="7">
    <source>
        <dbReference type="SAM" id="MobiDB-lite"/>
    </source>
</evidence>
<dbReference type="SUPFAM" id="SSF52743">
    <property type="entry name" value="Subtilisin-like"/>
    <property type="match status" value="1"/>
</dbReference>
<dbReference type="PRINTS" id="PR00723">
    <property type="entry name" value="SUBTILISIN"/>
</dbReference>
<keyword evidence="10" id="KW-1185">Reference proteome</keyword>
<feature type="active site" description="Charge relay system" evidence="5">
    <location>
        <position position="346"/>
    </location>
</feature>
<evidence type="ECO:0000256" key="6">
    <source>
        <dbReference type="RuleBase" id="RU003355"/>
    </source>
</evidence>
<feature type="active site" description="Charge relay system" evidence="5">
    <location>
        <position position="145"/>
    </location>
</feature>
<evidence type="ECO:0000256" key="1">
    <source>
        <dbReference type="ARBA" id="ARBA00011073"/>
    </source>
</evidence>
<name>A0A388THA3_9BACT</name>
<dbReference type="Proteomes" id="UP000275925">
    <property type="component" value="Unassembled WGS sequence"/>
</dbReference>
<dbReference type="GO" id="GO:0004252">
    <property type="term" value="F:serine-type endopeptidase activity"/>
    <property type="evidence" value="ECO:0007669"/>
    <property type="project" value="UniProtKB-UniRule"/>
</dbReference>
<keyword evidence="4 5" id="KW-0720">Serine protease</keyword>
<sequence length="592" mass="63370">MICLLPAAYAPNKVLVKLKTPGTGLAAQSASDWQSILSSYGVPSIAPTFPDSGGSAIRALSSSGDPRQSWHTVEYPSAVAVENLVAELQKNPAVEHAEPVYIAELEELTPNDPYFREQYYLPQIHAPEGWSLWTGSSSVKIAVIDTGVQTNHPDLHGKILPGWDCLNNNSNANPDPTAASRYHGTLVAGLSAAAGNNGEGIAGLDWQAKIIPLKVFGNHANSGQLDIIAQAIYKAVDLGANIINMSLSSSGYSLAEREAVVYAYNHGIILVAAMGNIGGDKTLNSVRYPAAFPEVISVGSVDRNNHISSFSVRGSGDKTAELVAPGENIYSTYINGAYINGGNGTSYSTPLVAGLAALLKGKNPDLTNLQIRELMRLTADDLGETGHDSIYGHGLINVHHSLYGSKNLAPPEPPPVPGKPDPDEPEEPEPEPPPVPGEPDPDEPEEPEPEPPPVPGEPDPDEPEEPEPFDRLTPNNPKLAAPPIAKAAPVQNKSRGEKIYAYPNPLHPLTKGEEANIVFFVEKSGWVRLIIYDMGGRKVWQTTAYANPGENPDLRWDGQDERGHAVPNGGYILILADEQRKIIAKGRLLILD</sequence>
<accession>A0A388THA3</accession>
<dbReference type="Pfam" id="PF00082">
    <property type="entry name" value="Peptidase_S8"/>
    <property type="match status" value="1"/>
</dbReference>
<dbReference type="PANTHER" id="PTHR43806">
    <property type="entry name" value="PEPTIDASE S8"/>
    <property type="match status" value="1"/>
</dbReference>
<evidence type="ECO:0000256" key="5">
    <source>
        <dbReference type="PROSITE-ProRule" id="PRU01240"/>
    </source>
</evidence>
<keyword evidence="3 5" id="KW-0378">Hydrolase</keyword>
<evidence type="ECO:0000313" key="10">
    <source>
        <dbReference type="Proteomes" id="UP000275925"/>
    </source>
</evidence>
<feature type="compositionally biased region" description="Acidic residues" evidence="7">
    <location>
        <begin position="458"/>
        <end position="467"/>
    </location>
</feature>
<evidence type="ECO:0000256" key="2">
    <source>
        <dbReference type="ARBA" id="ARBA00022670"/>
    </source>
</evidence>
<dbReference type="InterPro" id="IPR015500">
    <property type="entry name" value="Peptidase_S8_subtilisin-rel"/>
</dbReference>
<dbReference type="EMBL" id="BGZO01000031">
    <property type="protein sequence ID" value="GBR76517.1"/>
    <property type="molecule type" value="Genomic_DNA"/>
</dbReference>
<gene>
    <name evidence="9" type="ORF">NO2_1050</name>
</gene>
<proteinExistence type="inferred from homology"/>
<dbReference type="Gene3D" id="2.60.40.4070">
    <property type="match status" value="1"/>
</dbReference>
<dbReference type="PROSITE" id="PS00138">
    <property type="entry name" value="SUBTILASE_SER"/>
    <property type="match status" value="1"/>
</dbReference>
<feature type="region of interest" description="Disordered" evidence="7">
    <location>
        <begin position="403"/>
        <end position="492"/>
    </location>
</feature>
<dbReference type="GO" id="GO:0006508">
    <property type="term" value="P:proteolysis"/>
    <property type="evidence" value="ECO:0007669"/>
    <property type="project" value="UniProtKB-KW"/>
</dbReference>
<dbReference type="InterPro" id="IPR000209">
    <property type="entry name" value="Peptidase_S8/S53_dom"/>
</dbReference>
<feature type="compositionally biased region" description="Pro residues" evidence="7">
    <location>
        <begin position="410"/>
        <end position="419"/>
    </location>
</feature>